<keyword evidence="8" id="KW-1015">Disulfide bond</keyword>
<dbReference type="SUPFAM" id="SSF52058">
    <property type="entry name" value="L domain-like"/>
    <property type="match status" value="1"/>
</dbReference>
<keyword evidence="2" id="KW-0433">Leucine-rich repeat</keyword>
<dbReference type="Proteomes" id="UP000838412">
    <property type="component" value="Chromosome 1"/>
</dbReference>
<name>A0A8J9VBT2_BRALA</name>
<evidence type="ECO:0000256" key="1">
    <source>
        <dbReference type="ARBA" id="ARBA00004167"/>
    </source>
</evidence>
<dbReference type="Gene3D" id="2.60.40.10">
    <property type="entry name" value="Immunoglobulins"/>
    <property type="match status" value="1"/>
</dbReference>
<keyword evidence="3 11" id="KW-0812">Transmembrane</keyword>
<dbReference type="PROSITE" id="PS50835">
    <property type="entry name" value="IG_LIKE"/>
    <property type="match status" value="1"/>
</dbReference>
<proteinExistence type="predicted"/>
<evidence type="ECO:0000256" key="7">
    <source>
        <dbReference type="ARBA" id="ARBA00023136"/>
    </source>
</evidence>
<dbReference type="SMART" id="SM00369">
    <property type="entry name" value="LRR_TYP"/>
    <property type="match status" value="8"/>
</dbReference>
<dbReference type="SMART" id="SM00408">
    <property type="entry name" value="IGc2"/>
    <property type="match status" value="1"/>
</dbReference>
<dbReference type="OrthoDB" id="10061535at2759"/>
<dbReference type="InterPro" id="IPR003598">
    <property type="entry name" value="Ig_sub2"/>
</dbReference>
<organism evidence="13 14">
    <name type="scientific">Branchiostoma lanceolatum</name>
    <name type="common">Common lancelet</name>
    <name type="synonym">Amphioxus lanceolatum</name>
    <dbReference type="NCBI Taxonomy" id="7740"/>
    <lineage>
        <taxon>Eukaryota</taxon>
        <taxon>Metazoa</taxon>
        <taxon>Chordata</taxon>
        <taxon>Cephalochordata</taxon>
        <taxon>Leptocardii</taxon>
        <taxon>Amphioxiformes</taxon>
        <taxon>Branchiostomatidae</taxon>
        <taxon>Branchiostoma</taxon>
    </lineage>
</organism>
<reference evidence="13" key="1">
    <citation type="submission" date="2022-01" db="EMBL/GenBank/DDBJ databases">
        <authorList>
            <person name="Braso-Vives M."/>
        </authorList>
    </citation>
    <scope>NUCLEOTIDE SEQUENCE</scope>
</reference>
<dbReference type="PANTHER" id="PTHR24369">
    <property type="entry name" value="ANTIGEN BSP, PUTATIVE-RELATED"/>
    <property type="match status" value="1"/>
</dbReference>
<evidence type="ECO:0000256" key="6">
    <source>
        <dbReference type="ARBA" id="ARBA00022989"/>
    </source>
</evidence>
<dbReference type="InterPro" id="IPR007110">
    <property type="entry name" value="Ig-like_dom"/>
</dbReference>
<evidence type="ECO:0000256" key="4">
    <source>
        <dbReference type="ARBA" id="ARBA00022729"/>
    </source>
</evidence>
<evidence type="ECO:0000259" key="12">
    <source>
        <dbReference type="PROSITE" id="PS50835"/>
    </source>
</evidence>
<keyword evidence="7 11" id="KW-0472">Membrane</keyword>
<dbReference type="FunFam" id="3.80.10.10:FF:000770">
    <property type="entry name" value="Uncharacterized protein"/>
    <property type="match status" value="1"/>
</dbReference>
<dbReference type="InterPro" id="IPR001611">
    <property type="entry name" value="Leu-rich_rpt"/>
</dbReference>
<dbReference type="GO" id="GO:0005886">
    <property type="term" value="C:plasma membrane"/>
    <property type="evidence" value="ECO:0007669"/>
    <property type="project" value="TreeGrafter"/>
</dbReference>
<dbReference type="InterPro" id="IPR003599">
    <property type="entry name" value="Ig_sub"/>
</dbReference>
<dbReference type="Gene3D" id="3.80.10.10">
    <property type="entry name" value="Ribonuclease Inhibitor"/>
    <property type="match status" value="2"/>
</dbReference>
<dbReference type="PROSITE" id="PS51450">
    <property type="entry name" value="LRR"/>
    <property type="match status" value="1"/>
</dbReference>
<feature type="domain" description="Ig-like" evidence="12">
    <location>
        <begin position="447"/>
        <end position="540"/>
    </location>
</feature>
<evidence type="ECO:0000256" key="3">
    <source>
        <dbReference type="ARBA" id="ARBA00022692"/>
    </source>
</evidence>
<gene>
    <name evidence="13" type="primary">LINGO2</name>
    <name evidence="13" type="ORF">BLAG_LOCUS1772</name>
</gene>
<keyword evidence="6 11" id="KW-1133">Transmembrane helix</keyword>
<feature type="compositionally biased region" description="Polar residues" evidence="10">
    <location>
        <begin position="621"/>
        <end position="632"/>
    </location>
</feature>
<evidence type="ECO:0000313" key="13">
    <source>
        <dbReference type="EMBL" id="CAH1232802.1"/>
    </source>
</evidence>
<comment type="subcellular location">
    <subcellularLocation>
        <location evidence="1">Membrane</location>
        <topology evidence="1">Single-pass membrane protein</topology>
    </subcellularLocation>
</comment>
<dbReference type="SUPFAM" id="SSF48726">
    <property type="entry name" value="Immunoglobulin"/>
    <property type="match status" value="1"/>
</dbReference>
<evidence type="ECO:0000256" key="11">
    <source>
        <dbReference type="SAM" id="Phobius"/>
    </source>
</evidence>
<evidence type="ECO:0000313" key="14">
    <source>
        <dbReference type="Proteomes" id="UP000838412"/>
    </source>
</evidence>
<dbReference type="InterPro" id="IPR013098">
    <property type="entry name" value="Ig_I-set"/>
</dbReference>
<dbReference type="InterPro" id="IPR013783">
    <property type="entry name" value="Ig-like_fold"/>
</dbReference>
<dbReference type="Pfam" id="PF13855">
    <property type="entry name" value="LRR_8"/>
    <property type="match status" value="2"/>
</dbReference>
<dbReference type="InterPro" id="IPR036179">
    <property type="entry name" value="Ig-like_dom_sf"/>
</dbReference>
<evidence type="ECO:0000256" key="8">
    <source>
        <dbReference type="ARBA" id="ARBA00023157"/>
    </source>
</evidence>
<evidence type="ECO:0000256" key="9">
    <source>
        <dbReference type="ARBA" id="ARBA00023180"/>
    </source>
</evidence>
<keyword evidence="5" id="KW-0677">Repeat</keyword>
<evidence type="ECO:0000256" key="2">
    <source>
        <dbReference type="ARBA" id="ARBA00022614"/>
    </source>
</evidence>
<keyword evidence="4" id="KW-0732">Signal</keyword>
<dbReference type="EMBL" id="OV696686">
    <property type="protein sequence ID" value="CAH1232802.1"/>
    <property type="molecule type" value="Genomic_DNA"/>
</dbReference>
<dbReference type="InterPro" id="IPR050541">
    <property type="entry name" value="LRR_TM_domain-containing"/>
</dbReference>
<feature type="transmembrane region" description="Helical" evidence="11">
    <location>
        <begin position="564"/>
        <end position="586"/>
    </location>
</feature>
<evidence type="ECO:0000256" key="5">
    <source>
        <dbReference type="ARBA" id="ARBA00022737"/>
    </source>
</evidence>
<dbReference type="PANTHER" id="PTHR24369:SF210">
    <property type="entry name" value="CHAOPTIN-RELATED"/>
    <property type="match status" value="1"/>
</dbReference>
<feature type="region of interest" description="Disordered" evidence="10">
    <location>
        <begin position="609"/>
        <end position="632"/>
    </location>
</feature>
<keyword evidence="9" id="KW-0325">Glycoprotein</keyword>
<dbReference type="SMART" id="SM00409">
    <property type="entry name" value="IG"/>
    <property type="match status" value="1"/>
</dbReference>
<dbReference type="InterPro" id="IPR003591">
    <property type="entry name" value="Leu-rich_rpt_typical-subtyp"/>
</dbReference>
<dbReference type="InterPro" id="IPR032675">
    <property type="entry name" value="LRR_dom_sf"/>
</dbReference>
<accession>A0A8J9VBT2</accession>
<dbReference type="Pfam" id="PF07679">
    <property type="entry name" value="I-set"/>
    <property type="match status" value="1"/>
</dbReference>
<dbReference type="AlphaFoldDB" id="A0A8J9VBT2"/>
<sequence length="632" mass="69215">MNATFMPFADIRMGHQTTTKISPYLVSYLLTTYVAWTVGLHHLVQAEPSAEGNVGLDRVRRGVMCVTGCSCNSATATVTCIWPSFDTITSVPVGTSALSFRGGKLTKVPRGTFANFASLKTLHLDQNNIKTLADGSFTGLSNLRRLTLSRNALWVIPRNSFRGLQRVSRLDLSKNRISVLSSYVFTGLASLMTLDLRDNPVSFITENAFAGVTAIKQLYLRGCRVTNIAHITKPLRTLLSLQTLQLQSLQISYLPTKVIPFLPNLTSVDLSYWKGLRRIHPFAFSGLNLKTLSLNGGSLTGVPSQAILKIPSLVNLSLSGNPIRYIQPYDFNGLKNLQNLYLKSLNILDVREMGFIGLDSLRFLDLTGNPQLQPLRRKVFGSLKTVVSVNVTGSTWKCDCNLKWFAATPNVNIKRITCNSPPLWRNKNLFTYLKTRAYDNLMTCSVPIVAVRPSALNATMGQNTELSCYVSSGAASTINWVAPNKRVILSGLPWGRVSMNQTSRSVGTLTIKNVTAADAGKYVCLAYNGGGNRTSTVDLKVVPVVPTPPASYLQMKHAYTKENFILSCLIGSLLFLGAVVGCYSIIFPCSRMCQAQTIAIKIDMPETTLSPEQTGGRKGNVSANMNIQRSTL</sequence>
<evidence type="ECO:0000256" key="10">
    <source>
        <dbReference type="SAM" id="MobiDB-lite"/>
    </source>
</evidence>
<keyword evidence="14" id="KW-1185">Reference proteome</keyword>
<protein>
    <submittedName>
        <fullName evidence="13">LINGO2 protein</fullName>
    </submittedName>
</protein>